<dbReference type="RefSeq" id="WP_145083637.1">
    <property type="nucleotide sequence ID" value="NZ_CP036274.1"/>
</dbReference>
<feature type="region of interest" description="Disordered" evidence="5">
    <location>
        <begin position="1317"/>
        <end position="1350"/>
    </location>
</feature>
<comment type="similarity">
    <text evidence="2">Belongs to the serine-aspartate repeat-containing protein (SDr) family.</text>
</comment>
<evidence type="ECO:0000256" key="4">
    <source>
        <dbReference type="ARBA" id="ARBA00022729"/>
    </source>
</evidence>
<feature type="domain" description="SD-repeat containing protein B" evidence="6">
    <location>
        <begin position="422"/>
        <end position="482"/>
    </location>
</feature>
<dbReference type="Pfam" id="PF17210">
    <property type="entry name" value="SdrD_B"/>
    <property type="match status" value="6"/>
</dbReference>
<dbReference type="PANTHER" id="PTHR36108:SF13">
    <property type="entry name" value="COLOSSIN-B-RELATED"/>
    <property type="match status" value="1"/>
</dbReference>
<evidence type="ECO:0000256" key="2">
    <source>
        <dbReference type="ARBA" id="ARBA00007257"/>
    </source>
</evidence>
<evidence type="ECO:0000256" key="3">
    <source>
        <dbReference type="ARBA" id="ARBA00022525"/>
    </source>
</evidence>
<evidence type="ECO:0000259" key="6">
    <source>
        <dbReference type="Pfam" id="PF17210"/>
    </source>
</evidence>
<dbReference type="PANTHER" id="PTHR36108">
    <property type="entry name" value="COLOSSIN-B-RELATED"/>
    <property type="match status" value="1"/>
</dbReference>
<dbReference type="GO" id="GO:0005576">
    <property type="term" value="C:extracellular region"/>
    <property type="evidence" value="ECO:0007669"/>
    <property type="project" value="UniProtKB-SubCell"/>
</dbReference>
<dbReference type="InterPro" id="IPR028994">
    <property type="entry name" value="Integrin_alpha_N"/>
</dbReference>
<dbReference type="Gene3D" id="2.60.40.10">
    <property type="entry name" value="Immunoglobulins"/>
    <property type="match status" value="7"/>
</dbReference>
<dbReference type="InterPro" id="IPR013783">
    <property type="entry name" value="Ig-like_fold"/>
</dbReference>
<name>A0A517Y4I3_9BACT</name>
<evidence type="ECO:0000313" key="8">
    <source>
        <dbReference type="Proteomes" id="UP000315017"/>
    </source>
</evidence>
<keyword evidence="3" id="KW-0964">Secreted</keyword>
<dbReference type="SUPFAM" id="SSF117074">
    <property type="entry name" value="Hypothetical protein PA1324"/>
    <property type="match status" value="7"/>
</dbReference>
<feature type="domain" description="SD-repeat containing protein B" evidence="6">
    <location>
        <begin position="740"/>
        <end position="836"/>
    </location>
</feature>
<comment type="subcellular location">
    <subcellularLocation>
        <location evidence="1">Secreted</location>
    </subcellularLocation>
</comment>
<dbReference type="EMBL" id="CP036274">
    <property type="protein sequence ID" value="QDU25163.1"/>
    <property type="molecule type" value="Genomic_DNA"/>
</dbReference>
<evidence type="ECO:0000256" key="5">
    <source>
        <dbReference type="SAM" id="MobiDB-lite"/>
    </source>
</evidence>
<dbReference type="SUPFAM" id="SSF69318">
    <property type="entry name" value="Integrin alpha N-terminal domain"/>
    <property type="match status" value="2"/>
</dbReference>
<feature type="domain" description="SD-repeat containing protein B" evidence="6">
    <location>
        <begin position="852"/>
        <end position="955"/>
    </location>
</feature>
<gene>
    <name evidence="7" type="primary">sdrD_1</name>
    <name evidence="7" type="ORF">ETAA8_02250</name>
</gene>
<dbReference type="OrthoDB" id="254354at2"/>
<dbReference type="KEGG" id="aagg:ETAA8_02250"/>
<reference evidence="7 8" key="1">
    <citation type="submission" date="2019-02" db="EMBL/GenBank/DDBJ databases">
        <title>Deep-cultivation of Planctomycetes and their phenomic and genomic characterization uncovers novel biology.</title>
        <authorList>
            <person name="Wiegand S."/>
            <person name="Jogler M."/>
            <person name="Boedeker C."/>
            <person name="Pinto D."/>
            <person name="Vollmers J."/>
            <person name="Rivas-Marin E."/>
            <person name="Kohn T."/>
            <person name="Peeters S.H."/>
            <person name="Heuer A."/>
            <person name="Rast P."/>
            <person name="Oberbeckmann S."/>
            <person name="Bunk B."/>
            <person name="Jeske O."/>
            <person name="Meyerdierks A."/>
            <person name="Storesund J.E."/>
            <person name="Kallscheuer N."/>
            <person name="Luecker S."/>
            <person name="Lage O.M."/>
            <person name="Pohl T."/>
            <person name="Merkel B.J."/>
            <person name="Hornburger P."/>
            <person name="Mueller R.-W."/>
            <person name="Bruemmer F."/>
            <person name="Labrenz M."/>
            <person name="Spormann A.M."/>
            <person name="Op den Camp H."/>
            <person name="Overmann J."/>
            <person name="Amann R."/>
            <person name="Jetten M.S.M."/>
            <person name="Mascher T."/>
            <person name="Medema M.H."/>
            <person name="Devos D.P."/>
            <person name="Kaster A.-K."/>
            <person name="Ovreas L."/>
            <person name="Rohde M."/>
            <person name="Galperin M.Y."/>
            <person name="Jogler C."/>
        </authorList>
    </citation>
    <scope>NUCLEOTIDE SEQUENCE [LARGE SCALE GENOMIC DNA]</scope>
    <source>
        <strain evidence="7 8">ETA_A8</strain>
    </source>
</reference>
<evidence type="ECO:0000256" key="1">
    <source>
        <dbReference type="ARBA" id="ARBA00004613"/>
    </source>
</evidence>
<keyword evidence="4" id="KW-0732">Signal</keyword>
<protein>
    <submittedName>
        <fullName evidence="7">Serine-aspartate repeat-containing protein D</fullName>
    </submittedName>
</protein>
<accession>A0A517Y4I3</accession>
<sequence length="1506" mass="163840">MGLWNLLSICRRSLWSARLSEAAQHTGTTIRKSGGRTIRVDEASRRCRFETMEDRQMMDADPIKLGVVYIEEDSGSDLHGDTFELMFEGGAAGTELTRLVIDTDHGPVGRSVGDLFFDTIKGGWGADEAFPMQIVSQTGIQEVTWTVEDGGTRLVLNFKGFNAGEKLRFSIDVDEVQDYDPSETNINIHNESVDPITSGVEFQGSISTATFKAPHYFDVEGAREFRNVYDTQFAGTNLLKSSGNANGLPQDDFEGKRDRSTGVMVPLQQIEKPITIAGKVFLDYDADLTQDAGDTGIGNVTMSLWKKVGNNYVFTGHTTKTNAQGEYEFGLDLKLETGTYQVREQQPDEYFSVGAIVGLVQGVKTGNLVGGDPDQLTEIAMPLGDTHGIRYDFAETLPASISGLVRLTDKFGNCEAAGVATRPIEGATVLLKDKQGNIIKQTLTNAQGKYEFTGLRPGEYTIVEITPPGLIDGGDHVGTVDGVKTGTVVENDTIDVSLRGGDDGINYDFCEKEPAMVSGYVYHDRDNDGIREQGEETIPGTTIILLDAGGTQIATQVTDQNGFYKFTGLGAGTYMIVEVQPTGWSDGKDTPGTIGGVTVGTATNDKQNNVVLLNGDNGIEYNFGELKTVSLSGYVHEDPIRNCIFDPGEKPISGVTITLYDANGVQLATTITDQNGFYKFDNLAPGTYMVRETQPVDYIHGGQEPGNLGGLESKDELSQIAIPSGQNATDYNFCEILPVSIDGYVHEDPIRNCIFDPGEKPISGVKITLYDVSNNVLATTYTDQNGYYKFDKLPPGTYTVRQTQPAGYFHGGQEIGSHGGVESAPDELSQITLESGDNAVNYNFCEVLPARLSGYVWVDTLPDCIFQPEEQPLSGVTINLYDEFGAIVATTHTNSQGYYEFLNLKPGQYTVKETQPTGYFQGGQMAGSEGGDDLSQDVIADVTLESGDNATRYDFCEVPPASLSGYVFQDGPAIPTNGSTPPANLYDIRDGQLTPDDQRISGVILELRHTLTGEVVDMSETLHGGSGAYRLATDSDGFYKFDGLRGGNYTVIEVHPSGYFDSRDTAGTTTGLAVNVNTTVDPLTIFIFEAAGVNFQFDAILRIPLAAGQESLFNNFSEVKITPTIIPPPPPPPPVPPPEPPFVLPPPPLDPAPLLFIPPPVAEQSITGGDAGWTWHLSIIDAGSPRISERSTRISDKVFRPALFVDQIQWDSERLRKGIWTIHNEAVEGEAGQTRVYAFGIPDGIPVVGDWNGDGKSELGIYYKGEWFLDVNGNGVWDEGDLWAKLGTEADKPVVGDWDGDGKDDIGIFGPEWPMDPRHIKHEPGLPDPHNIPRERQKNVPPKPEEATEGDRLLQLSKHGKERADLIDHVFQFGVATDIPIAGDWNGDGIRSIGVYRDGKWHFDMDGDGRWSKGDETARFGEKGDLPVVGDFNGDGIEEIGIFRNGKWIVDMNGNREIDAADRVFELGGNGDLPVVGDFNGDGIDEPQLYRQGELQVETSFEVPQQ</sequence>
<proteinExistence type="inferred from homology"/>
<evidence type="ECO:0000313" key="7">
    <source>
        <dbReference type="EMBL" id="QDU25163.1"/>
    </source>
</evidence>
<dbReference type="Proteomes" id="UP000315017">
    <property type="component" value="Chromosome"/>
</dbReference>
<feature type="domain" description="SD-repeat containing protein B" evidence="6">
    <location>
        <begin position="519"/>
        <end position="593"/>
    </location>
</feature>
<keyword evidence="8" id="KW-1185">Reference proteome</keyword>
<feature type="domain" description="SD-repeat containing protein B" evidence="6">
    <location>
        <begin position="278"/>
        <end position="351"/>
    </location>
</feature>
<organism evidence="7 8">
    <name type="scientific">Anatilimnocola aggregata</name>
    <dbReference type="NCBI Taxonomy" id="2528021"/>
    <lineage>
        <taxon>Bacteria</taxon>
        <taxon>Pseudomonadati</taxon>
        <taxon>Planctomycetota</taxon>
        <taxon>Planctomycetia</taxon>
        <taxon>Pirellulales</taxon>
        <taxon>Pirellulaceae</taxon>
        <taxon>Anatilimnocola</taxon>
    </lineage>
</organism>
<dbReference type="InterPro" id="IPR033764">
    <property type="entry name" value="Sdr_B"/>
</dbReference>
<feature type="domain" description="SD-repeat containing protein B" evidence="6">
    <location>
        <begin position="631"/>
        <end position="712"/>
    </location>
</feature>